<dbReference type="FunFam" id="3.30.420.100:FF:000001">
    <property type="entry name" value="50S ribosomal protein L18"/>
    <property type="match status" value="1"/>
</dbReference>
<evidence type="ECO:0000256" key="6">
    <source>
        <dbReference type="ARBA" id="ARBA00035197"/>
    </source>
</evidence>
<dbReference type="PANTHER" id="PTHR12899">
    <property type="entry name" value="39S RIBOSOMAL PROTEIN L18, MITOCHONDRIAL"/>
    <property type="match status" value="1"/>
</dbReference>
<dbReference type="InterPro" id="IPR005484">
    <property type="entry name" value="Ribosomal_uL18_bac/plant/anim"/>
</dbReference>
<dbReference type="CDD" id="cd00432">
    <property type="entry name" value="Ribosomal_L18_L5e"/>
    <property type="match status" value="1"/>
</dbReference>
<dbReference type="GO" id="GO:0008097">
    <property type="term" value="F:5S rRNA binding"/>
    <property type="evidence" value="ECO:0007669"/>
    <property type="project" value="TreeGrafter"/>
</dbReference>
<dbReference type="HOGENOM" id="CLU_098841_0_1_0"/>
<dbReference type="Proteomes" id="UP000054010">
    <property type="component" value="Unassembled WGS sequence"/>
</dbReference>
<accession>E1IA33</accession>
<dbReference type="Gene3D" id="3.30.420.100">
    <property type="match status" value="1"/>
</dbReference>
<dbReference type="GO" id="GO:0022625">
    <property type="term" value="C:cytosolic large ribosomal subunit"/>
    <property type="evidence" value="ECO:0007669"/>
    <property type="project" value="TreeGrafter"/>
</dbReference>
<organism evidence="8 9">
    <name type="scientific">Oscillochloris trichoides DG-6</name>
    <dbReference type="NCBI Taxonomy" id="765420"/>
    <lineage>
        <taxon>Bacteria</taxon>
        <taxon>Bacillati</taxon>
        <taxon>Chloroflexota</taxon>
        <taxon>Chloroflexia</taxon>
        <taxon>Chloroflexales</taxon>
        <taxon>Chloroflexineae</taxon>
        <taxon>Oscillochloridaceae</taxon>
        <taxon>Oscillochloris</taxon>
    </lineage>
</organism>
<evidence type="ECO:0000256" key="1">
    <source>
        <dbReference type="ARBA" id="ARBA00007116"/>
    </source>
</evidence>
<proteinExistence type="inferred from homology"/>
<dbReference type="eggNOG" id="COG0256">
    <property type="taxonomic scope" value="Bacteria"/>
</dbReference>
<keyword evidence="4 8" id="KW-0689">Ribosomal protein</keyword>
<dbReference type="EMBL" id="ADVR01000003">
    <property type="protein sequence ID" value="EFO82035.1"/>
    <property type="molecule type" value="Genomic_DNA"/>
</dbReference>
<dbReference type="SUPFAM" id="SSF53137">
    <property type="entry name" value="Translational machinery components"/>
    <property type="match status" value="1"/>
</dbReference>
<dbReference type="AlphaFoldDB" id="E1IA33"/>
<evidence type="ECO:0000313" key="8">
    <source>
        <dbReference type="EMBL" id="EFO82035.1"/>
    </source>
</evidence>
<dbReference type="NCBIfam" id="TIGR00060">
    <property type="entry name" value="L18_bact"/>
    <property type="match status" value="1"/>
</dbReference>
<dbReference type="GO" id="GO:0003735">
    <property type="term" value="F:structural constituent of ribosome"/>
    <property type="evidence" value="ECO:0007669"/>
    <property type="project" value="InterPro"/>
</dbReference>
<name>E1IA33_9CHLR</name>
<dbReference type="GO" id="GO:0006412">
    <property type="term" value="P:translation"/>
    <property type="evidence" value="ECO:0007669"/>
    <property type="project" value="InterPro"/>
</dbReference>
<dbReference type="InterPro" id="IPR004389">
    <property type="entry name" value="Ribosomal_uL18_bac-type"/>
</dbReference>
<comment type="similarity">
    <text evidence="1">Belongs to the universal ribosomal protein uL18 family.</text>
</comment>
<gene>
    <name evidence="8" type="ORF">OSCT_0184</name>
</gene>
<evidence type="ECO:0000256" key="7">
    <source>
        <dbReference type="ARBA" id="ARBA00035496"/>
    </source>
</evidence>
<keyword evidence="2" id="KW-0699">rRNA-binding</keyword>
<evidence type="ECO:0000313" key="9">
    <source>
        <dbReference type="Proteomes" id="UP000054010"/>
    </source>
</evidence>
<keyword evidence="9" id="KW-1185">Reference proteome</keyword>
<dbReference type="InterPro" id="IPR057268">
    <property type="entry name" value="Ribosomal_L18"/>
</dbReference>
<evidence type="ECO:0000256" key="3">
    <source>
        <dbReference type="ARBA" id="ARBA00022884"/>
    </source>
</evidence>
<dbReference type="PANTHER" id="PTHR12899:SF3">
    <property type="entry name" value="LARGE RIBOSOMAL SUBUNIT PROTEIN UL18M"/>
    <property type="match status" value="1"/>
</dbReference>
<dbReference type="STRING" id="765420.OSCT_0184"/>
<evidence type="ECO:0000256" key="2">
    <source>
        <dbReference type="ARBA" id="ARBA00022730"/>
    </source>
</evidence>
<evidence type="ECO:0000256" key="5">
    <source>
        <dbReference type="ARBA" id="ARBA00023274"/>
    </source>
</evidence>
<keyword evidence="5" id="KW-0687">Ribonucleoprotein</keyword>
<dbReference type="Pfam" id="PF00861">
    <property type="entry name" value="Ribosomal_L18p"/>
    <property type="match status" value="1"/>
</dbReference>
<comment type="caution">
    <text evidence="8">The sequence shown here is derived from an EMBL/GenBank/DDBJ whole genome shotgun (WGS) entry which is preliminary data.</text>
</comment>
<keyword evidence="3" id="KW-0694">RNA-binding</keyword>
<reference evidence="8 9" key="1">
    <citation type="journal article" date="2011" name="J. Bacteriol.">
        <title>Draft genome sequence of the anoxygenic filamentous phototrophic bacterium Oscillochloris trichoides subsp. DG-6.</title>
        <authorList>
            <person name="Kuznetsov B.B."/>
            <person name="Ivanovsky R.N."/>
            <person name="Keppen O.I."/>
            <person name="Sukhacheva M.V."/>
            <person name="Bumazhkin B.K."/>
            <person name="Patutina E.O."/>
            <person name="Beletsky A.V."/>
            <person name="Mardanov A.V."/>
            <person name="Baslerov R.V."/>
            <person name="Panteleeva A.N."/>
            <person name="Kolganova T.V."/>
            <person name="Ravin N.V."/>
            <person name="Skryabin K.G."/>
        </authorList>
    </citation>
    <scope>NUCLEOTIDE SEQUENCE [LARGE SCALE GENOMIC DNA]</scope>
    <source>
        <strain evidence="8 9">DG-6</strain>
    </source>
</reference>
<protein>
    <recommendedName>
        <fullName evidence="6">Large ribosomal subunit protein uL18</fullName>
    </recommendedName>
    <alternativeName>
        <fullName evidence="7">50S ribosomal protein L18</fullName>
    </alternativeName>
</protein>
<sequence>MNIFRSNIHIYAQVIDDTLGHTLAAASTNEKAWPVSETKMTKTEQAALVGKLVAERALEAGVTKVVFDRGGFKYHGRVKALAEAAREAGLNF</sequence>
<evidence type="ECO:0000256" key="4">
    <source>
        <dbReference type="ARBA" id="ARBA00022980"/>
    </source>
</evidence>